<keyword evidence="10" id="KW-0443">Lipid metabolism</keyword>
<keyword evidence="8" id="KW-0276">Fatty acid metabolism</keyword>
<proteinExistence type="inferred from homology"/>
<evidence type="ECO:0000313" key="25">
    <source>
        <dbReference type="EMBL" id="WCO65467.1"/>
    </source>
</evidence>
<dbReference type="GO" id="GO:0016020">
    <property type="term" value="C:membrane"/>
    <property type="evidence" value="ECO:0007669"/>
    <property type="project" value="UniProtKB-SubCell"/>
</dbReference>
<evidence type="ECO:0000256" key="6">
    <source>
        <dbReference type="ARBA" id="ARBA00022703"/>
    </source>
</evidence>
<accession>A0AAF0BSM1</accession>
<evidence type="ECO:0000256" key="17">
    <source>
        <dbReference type="ARBA" id="ARBA00040123"/>
    </source>
</evidence>
<dbReference type="Proteomes" id="UP001216390">
    <property type="component" value="Chromosome"/>
</dbReference>
<comment type="catalytic activity">
    <reaction evidence="23">
        <text>tetradecanoyl-CoA + H2O = tetradecanoate + CoA + H(+)</text>
        <dbReference type="Rhea" id="RHEA:40119"/>
        <dbReference type="ChEBI" id="CHEBI:15377"/>
        <dbReference type="ChEBI" id="CHEBI:15378"/>
        <dbReference type="ChEBI" id="CHEBI:30807"/>
        <dbReference type="ChEBI" id="CHEBI:57287"/>
        <dbReference type="ChEBI" id="CHEBI:57385"/>
    </reaction>
    <physiologicalReaction direction="left-to-right" evidence="23">
        <dbReference type="Rhea" id="RHEA:40120"/>
    </physiologicalReaction>
</comment>
<organism evidence="25 26">
    <name type="scientific">Iamia majanohamensis</name>
    <dbReference type="NCBI Taxonomy" id="467976"/>
    <lineage>
        <taxon>Bacteria</taxon>
        <taxon>Bacillati</taxon>
        <taxon>Actinomycetota</taxon>
        <taxon>Acidimicrobiia</taxon>
        <taxon>Acidimicrobiales</taxon>
        <taxon>Iamiaceae</taxon>
        <taxon>Iamia</taxon>
    </lineage>
</organism>
<evidence type="ECO:0000256" key="13">
    <source>
        <dbReference type="ARBA" id="ARBA00035852"/>
    </source>
</evidence>
<comment type="subcellular location">
    <subcellularLocation>
        <location evidence="3">Cell projection</location>
        <location evidence="3">Ruffle membrane</location>
    </subcellularLocation>
    <subcellularLocation>
        <location evidence="2">Cytoplasm</location>
    </subcellularLocation>
    <subcellularLocation>
        <location evidence="1">Membrane</location>
        <topology evidence="1">Peripheral membrane protein</topology>
    </subcellularLocation>
</comment>
<dbReference type="SUPFAM" id="SSF54637">
    <property type="entry name" value="Thioesterase/thiol ester dehydrase-isomerase"/>
    <property type="match status" value="1"/>
</dbReference>
<dbReference type="InterPro" id="IPR006683">
    <property type="entry name" value="Thioestr_dom"/>
</dbReference>
<evidence type="ECO:0000256" key="10">
    <source>
        <dbReference type="ARBA" id="ARBA00023098"/>
    </source>
</evidence>
<evidence type="ECO:0000256" key="7">
    <source>
        <dbReference type="ARBA" id="ARBA00022801"/>
    </source>
</evidence>
<dbReference type="PANTHER" id="PTHR12418:SF19">
    <property type="entry name" value="ACYL-COENZYME A THIOESTERASE THEM4"/>
    <property type="match status" value="1"/>
</dbReference>
<dbReference type="KEGG" id="ima:PO878_13270"/>
<evidence type="ECO:0000256" key="8">
    <source>
        <dbReference type="ARBA" id="ARBA00022832"/>
    </source>
</evidence>
<comment type="catalytic activity">
    <reaction evidence="21">
        <text>decanoyl-CoA + H2O = decanoate + CoA + H(+)</text>
        <dbReference type="Rhea" id="RHEA:40059"/>
        <dbReference type="ChEBI" id="CHEBI:15377"/>
        <dbReference type="ChEBI" id="CHEBI:15378"/>
        <dbReference type="ChEBI" id="CHEBI:27689"/>
        <dbReference type="ChEBI" id="CHEBI:57287"/>
        <dbReference type="ChEBI" id="CHEBI:61430"/>
    </reaction>
    <physiologicalReaction direction="left-to-right" evidence="21">
        <dbReference type="Rhea" id="RHEA:40060"/>
    </physiologicalReaction>
</comment>
<keyword evidence="4" id="KW-1003">Cell membrane</keyword>
<evidence type="ECO:0000259" key="24">
    <source>
        <dbReference type="Pfam" id="PF03061"/>
    </source>
</evidence>
<comment type="catalytic activity">
    <reaction evidence="14">
        <text>(9Z)-octadecenoyl-CoA + H2O = (9Z)-octadecenoate + CoA + H(+)</text>
        <dbReference type="Rhea" id="RHEA:40139"/>
        <dbReference type="ChEBI" id="CHEBI:15377"/>
        <dbReference type="ChEBI" id="CHEBI:15378"/>
        <dbReference type="ChEBI" id="CHEBI:30823"/>
        <dbReference type="ChEBI" id="CHEBI:57287"/>
        <dbReference type="ChEBI" id="CHEBI:57387"/>
    </reaction>
    <physiologicalReaction direction="left-to-right" evidence="14">
        <dbReference type="Rhea" id="RHEA:40140"/>
    </physiologicalReaction>
</comment>
<gene>
    <name evidence="25" type="ORF">PO878_13270</name>
</gene>
<evidence type="ECO:0000256" key="23">
    <source>
        <dbReference type="ARBA" id="ARBA00048180"/>
    </source>
</evidence>
<dbReference type="Gene3D" id="3.10.129.10">
    <property type="entry name" value="Hotdog Thioesterase"/>
    <property type="match status" value="1"/>
</dbReference>
<keyword evidence="5" id="KW-0963">Cytoplasm</keyword>
<dbReference type="EC" id="3.1.2.2" evidence="16"/>
<evidence type="ECO:0000256" key="2">
    <source>
        <dbReference type="ARBA" id="ARBA00004496"/>
    </source>
</evidence>
<evidence type="ECO:0000256" key="15">
    <source>
        <dbReference type="ARBA" id="ARBA00038456"/>
    </source>
</evidence>
<evidence type="ECO:0000256" key="4">
    <source>
        <dbReference type="ARBA" id="ARBA00022475"/>
    </source>
</evidence>
<comment type="catalytic activity">
    <reaction evidence="19">
        <text>octanoyl-CoA + H2O = octanoate + CoA + H(+)</text>
        <dbReference type="Rhea" id="RHEA:30143"/>
        <dbReference type="ChEBI" id="CHEBI:15377"/>
        <dbReference type="ChEBI" id="CHEBI:15378"/>
        <dbReference type="ChEBI" id="CHEBI:25646"/>
        <dbReference type="ChEBI" id="CHEBI:57287"/>
        <dbReference type="ChEBI" id="CHEBI:57386"/>
    </reaction>
    <physiologicalReaction direction="left-to-right" evidence="19">
        <dbReference type="Rhea" id="RHEA:30144"/>
    </physiologicalReaction>
</comment>
<keyword evidence="7" id="KW-0378">Hydrolase</keyword>
<evidence type="ECO:0000256" key="3">
    <source>
        <dbReference type="ARBA" id="ARBA00004632"/>
    </source>
</evidence>
<name>A0AAF0BSM1_9ACTN</name>
<dbReference type="Pfam" id="PF03061">
    <property type="entry name" value="4HBT"/>
    <property type="match status" value="1"/>
</dbReference>
<dbReference type="InterPro" id="IPR029069">
    <property type="entry name" value="HotDog_dom_sf"/>
</dbReference>
<dbReference type="PANTHER" id="PTHR12418">
    <property type="entry name" value="ACYL-COENZYME A THIOESTERASE THEM4"/>
    <property type="match status" value="1"/>
</dbReference>
<evidence type="ECO:0000256" key="11">
    <source>
        <dbReference type="ARBA" id="ARBA00023136"/>
    </source>
</evidence>
<sequence>MSDPDPQQSMEALASPRVRAQLDEDLSPRRLALRRIAAANRLLIEDMVGTQVDPGDLDAVADELEALGERFRHDRPRSTYEGMAEAAMAGGAIEAFFDHSPLIGLANPLAPPIRIEMGEELVTGRVTFGAVYEGPPGCVHGGFVAAAFDEVLGTAQTYSGAPGMTARLKVDYRSPTPLHVPLVIEGRFTRREGRKIFTEGRILDGDTVTAEAEGLFVTIDPTKFRELAEGFDRRIAGDQADDA</sequence>
<dbReference type="InterPro" id="IPR052365">
    <property type="entry name" value="THEM4/THEM5_acyl-CoA_thioest"/>
</dbReference>
<evidence type="ECO:0000256" key="14">
    <source>
        <dbReference type="ARBA" id="ARBA00037002"/>
    </source>
</evidence>
<keyword evidence="6" id="KW-0053">Apoptosis</keyword>
<keyword evidence="11" id="KW-0472">Membrane</keyword>
<feature type="domain" description="Thioesterase" evidence="24">
    <location>
        <begin position="137"/>
        <end position="209"/>
    </location>
</feature>
<evidence type="ECO:0000256" key="9">
    <source>
        <dbReference type="ARBA" id="ARBA00022946"/>
    </source>
</evidence>
<dbReference type="AlphaFoldDB" id="A0AAF0BSM1"/>
<evidence type="ECO:0000256" key="5">
    <source>
        <dbReference type="ARBA" id="ARBA00022490"/>
    </source>
</evidence>
<comment type="catalytic activity">
    <reaction evidence="13">
        <text>(5Z,8Z,11Z,14Z)-eicosatetraenoyl-CoA + H2O = (5Z,8Z,11Z,14Z)-eicosatetraenoate + CoA + H(+)</text>
        <dbReference type="Rhea" id="RHEA:40151"/>
        <dbReference type="ChEBI" id="CHEBI:15377"/>
        <dbReference type="ChEBI" id="CHEBI:15378"/>
        <dbReference type="ChEBI" id="CHEBI:32395"/>
        <dbReference type="ChEBI" id="CHEBI:57287"/>
        <dbReference type="ChEBI" id="CHEBI:57368"/>
    </reaction>
    <physiologicalReaction direction="left-to-right" evidence="13">
        <dbReference type="Rhea" id="RHEA:40152"/>
    </physiologicalReaction>
</comment>
<evidence type="ECO:0000256" key="12">
    <source>
        <dbReference type="ARBA" id="ARBA00023273"/>
    </source>
</evidence>
<reference evidence="25" key="1">
    <citation type="submission" date="2023-01" db="EMBL/GenBank/DDBJ databases">
        <title>The diversity of Class Acidimicrobiia in South China Sea sediment environments and the proposal of Iamia marina sp. nov., a novel species of the genus Iamia.</title>
        <authorList>
            <person name="He Y."/>
            <person name="Tian X."/>
        </authorList>
    </citation>
    <scope>NUCLEOTIDE SEQUENCE</scope>
    <source>
        <strain evidence="25">DSM 19957</strain>
    </source>
</reference>
<evidence type="ECO:0000256" key="19">
    <source>
        <dbReference type="ARBA" id="ARBA00047588"/>
    </source>
</evidence>
<dbReference type="GO" id="GO:0016787">
    <property type="term" value="F:hydrolase activity"/>
    <property type="evidence" value="ECO:0007669"/>
    <property type="project" value="UniProtKB-KW"/>
</dbReference>
<evidence type="ECO:0000256" key="22">
    <source>
        <dbReference type="ARBA" id="ARBA00048074"/>
    </source>
</evidence>
<keyword evidence="12" id="KW-0966">Cell projection</keyword>
<keyword evidence="9" id="KW-0809">Transit peptide</keyword>
<comment type="similarity">
    <text evidence="15">Belongs to the THEM4/THEM5 thioesterase family.</text>
</comment>
<dbReference type="EMBL" id="CP116942">
    <property type="protein sequence ID" value="WCO65467.1"/>
    <property type="molecule type" value="Genomic_DNA"/>
</dbReference>
<evidence type="ECO:0000256" key="20">
    <source>
        <dbReference type="ARBA" id="ARBA00047734"/>
    </source>
</evidence>
<evidence type="ECO:0000256" key="16">
    <source>
        <dbReference type="ARBA" id="ARBA00038848"/>
    </source>
</evidence>
<dbReference type="RefSeq" id="WP_272734992.1">
    <property type="nucleotide sequence ID" value="NZ_CP116942.1"/>
</dbReference>
<evidence type="ECO:0000256" key="1">
    <source>
        <dbReference type="ARBA" id="ARBA00004170"/>
    </source>
</evidence>
<dbReference type="CDD" id="cd03443">
    <property type="entry name" value="PaaI_thioesterase"/>
    <property type="match status" value="1"/>
</dbReference>
<evidence type="ECO:0000256" key="18">
    <source>
        <dbReference type="ARBA" id="ARBA00043210"/>
    </source>
</evidence>
<dbReference type="GO" id="GO:0005737">
    <property type="term" value="C:cytoplasm"/>
    <property type="evidence" value="ECO:0007669"/>
    <property type="project" value="UniProtKB-SubCell"/>
</dbReference>
<dbReference type="GO" id="GO:0006631">
    <property type="term" value="P:fatty acid metabolic process"/>
    <property type="evidence" value="ECO:0007669"/>
    <property type="project" value="UniProtKB-KW"/>
</dbReference>
<comment type="catalytic activity">
    <reaction evidence="22">
        <text>dodecanoyl-CoA + H2O = dodecanoate + CoA + H(+)</text>
        <dbReference type="Rhea" id="RHEA:30135"/>
        <dbReference type="ChEBI" id="CHEBI:15377"/>
        <dbReference type="ChEBI" id="CHEBI:15378"/>
        <dbReference type="ChEBI" id="CHEBI:18262"/>
        <dbReference type="ChEBI" id="CHEBI:57287"/>
        <dbReference type="ChEBI" id="CHEBI:57375"/>
    </reaction>
    <physiologicalReaction direction="left-to-right" evidence="22">
        <dbReference type="Rhea" id="RHEA:30136"/>
    </physiologicalReaction>
</comment>
<keyword evidence="26" id="KW-1185">Reference proteome</keyword>
<comment type="catalytic activity">
    <reaction evidence="20">
        <text>hexadecanoyl-CoA + H2O = hexadecanoate + CoA + H(+)</text>
        <dbReference type="Rhea" id="RHEA:16645"/>
        <dbReference type="ChEBI" id="CHEBI:7896"/>
        <dbReference type="ChEBI" id="CHEBI:15377"/>
        <dbReference type="ChEBI" id="CHEBI:15378"/>
        <dbReference type="ChEBI" id="CHEBI:57287"/>
        <dbReference type="ChEBI" id="CHEBI:57379"/>
        <dbReference type="EC" id="3.1.2.2"/>
    </reaction>
    <physiologicalReaction direction="left-to-right" evidence="20">
        <dbReference type="Rhea" id="RHEA:16646"/>
    </physiologicalReaction>
</comment>
<evidence type="ECO:0000256" key="21">
    <source>
        <dbReference type="ARBA" id="ARBA00047969"/>
    </source>
</evidence>
<evidence type="ECO:0000313" key="26">
    <source>
        <dbReference type="Proteomes" id="UP001216390"/>
    </source>
</evidence>
<protein>
    <recommendedName>
        <fullName evidence="17">Acyl-coenzyme A thioesterase THEM4</fullName>
        <ecNumber evidence="16">3.1.2.2</ecNumber>
    </recommendedName>
    <alternativeName>
        <fullName evidence="18">Thioesterase superfamily member 4</fullName>
    </alternativeName>
</protein>